<name>A0ABT0CFN8_THEVL</name>
<keyword evidence="3" id="KW-1185">Reference proteome</keyword>
<dbReference type="EMBL" id="JAFIRA010000077">
    <property type="protein sequence ID" value="MCJ2544544.1"/>
    <property type="molecule type" value="Genomic_DNA"/>
</dbReference>
<dbReference type="Proteomes" id="UP000830835">
    <property type="component" value="Unassembled WGS sequence"/>
</dbReference>
<evidence type="ECO:0000259" key="1">
    <source>
        <dbReference type="Pfam" id="PF13302"/>
    </source>
</evidence>
<dbReference type="PANTHER" id="PTHR43792">
    <property type="entry name" value="GNAT FAMILY, PUTATIVE (AFU_ORTHOLOGUE AFUA_3G00765)-RELATED-RELATED"/>
    <property type="match status" value="1"/>
</dbReference>
<dbReference type="InterPro" id="IPR051531">
    <property type="entry name" value="N-acetyltransferase"/>
</dbReference>
<accession>A0ABT0CFN8</accession>
<evidence type="ECO:0000313" key="3">
    <source>
        <dbReference type="Proteomes" id="UP000830835"/>
    </source>
</evidence>
<feature type="domain" description="N-acetyltransferase" evidence="1">
    <location>
        <begin position="5"/>
        <end position="79"/>
    </location>
</feature>
<dbReference type="InterPro" id="IPR000182">
    <property type="entry name" value="GNAT_dom"/>
</dbReference>
<dbReference type="SUPFAM" id="SSF55729">
    <property type="entry name" value="Acyl-CoA N-acyltransferases (Nat)"/>
    <property type="match status" value="1"/>
</dbReference>
<dbReference type="InterPro" id="IPR016181">
    <property type="entry name" value="Acyl_CoA_acyltransferase"/>
</dbReference>
<evidence type="ECO:0000313" key="2">
    <source>
        <dbReference type="EMBL" id="MCJ2544544.1"/>
    </source>
</evidence>
<protein>
    <submittedName>
        <fullName evidence="2">GNAT family N-acetyltransferase</fullName>
    </submittedName>
</protein>
<reference evidence="2" key="1">
    <citation type="submission" date="2021-02" db="EMBL/GenBank/DDBJ databases">
        <title>The CRISPR/cas machinery reduction and long-range gene transfer in the hot spring cyanobacterium Synechococcus.</title>
        <authorList>
            <person name="Dvorak P."/>
            <person name="Jahodarova E."/>
            <person name="Hasler P."/>
            <person name="Poulickova A."/>
        </authorList>
    </citation>
    <scope>NUCLEOTIDE SEQUENCE</scope>
    <source>
        <strain evidence="2">Rupite</strain>
    </source>
</reference>
<gene>
    <name evidence="2" type="ORF">JX360_16800</name>
</gene>
<dbReference type="Gene3D" id="3.40.630.30">
    <property type="match status" value="1"/>
</dbReference>
<dbReference type="Pfam" id="PF13302">
    <property type="entry name" value="Acetyltransf_3"/>
    <property type="match status" value="1"/>
</dbReference>
<organism evidence="2 3">
    <name type="scientific">Thermostichus vulcanus str. 'Rupite'</name>
    <dbReference type="NCBI Taxonomy" id="2813851"/>
    <lineage>
        <taxon>Bacteria</taxon>
        <taxon>Bacillati</taxon>
        <taxon>Cyanobacteriota</taxon>
        <taxon>Cyanophyceae</taxon>
        <taxon>Thermostichales</taxon>
        <taxon>Thermostichaceae</taxon>
        <taxon>Thermostichus</taxon>
    </lineage>
</organism>
<comment type="caution">
    <text evidence="2">The sequence shown here is derived from an EMBL/GenBank/DDBJ whole genome shotgun (WGS) entry which is preliminary data.</text>
</comment>
<proteinExistence type="predicted"/>
<sequence length="80" mass="9008">MTTAQQERGLSLWAFVHKETGHLIGRGGPSFQEVEGQEELEIGWALAYNYWGQGLASEAARAARDYLFWELGPERLISII</sequence>
<dbReference type="PANTHER" id="PTHR43792:SF1">
    <property type="entry name" value="N-ACETYLTRANSFERASE DOMAIN-CONTAINING PROTEIN"/>
    <property type="match status" value="1"/>
</dbReference>